<evidence type="ECO:0000256" key="1">
    <source>
        <dbReference type="ARBA" id="ARBA00023015"/>
    </source>
</evidence>
<evidence type="ECO:0000259" key="6">
    <source>
        <dbReference type="PROSITE" id="PS01124"/>
    </source>
</evidence>
<dbReference type="PANTHER" id="PTHR46796">
    <property type="entry name" value="HTH-TYPE TRANSCRIPTIONAL ACTIVATOR RHAS-RELATED"/>
    <property type="match status" value="1"/>
</dbReference>
<proteinExistence type="predicted"/>
<keyword evidence="8" id="KW-1185">Reference proteome</keyword>
<reference evidence="7" key="1">
    <citation type="journal article" date="2021" name="Front. Microbiol.">
        <title>Comprehensive Comparative Genomics and Phenotyping of Methylobacterium Species.</title>
        <authorList>
            <person name="Alessa O."/>
            <person name="Ogura Y."/>
            <person name="Fujitani Y."/>
            <person name="Takami H."/>
            <person name="Hayashi T."/>
            <person name="Sahin N."/>
            <person name="Tani A."/>
        </authorList>
    </citation>
    <scope>NUCLEOTIDE SEQUENCE</scope>
    <source>
        <strain evidence="7">DSM 17168</strain>
    </source>
</reference>
<evidence type="ECO:0000256" key="3">
    <source>
        <dbReference type="ARBA" id="ARBA00023159"/>
    </source>
</evidence>
<keyword evidence="3" id="KW-0010">Activator</keyword>
<keyword evidence="1" id="KW-0805">Transcription regulation</keyword>
<dbReference type="EMBL" id="BPQQ01000054">
    <property type="protein sequence ID" value="GJE02365.1"/>
    <property type="molecule type" value="Genomic_DNA"/>
</dbReference>
<dbReference type="SUPFAM" id="SSF51215">
    <property type="entry name" value="Regulatory protein AraC"/>
    <property type="match status" value="1"/>
</dbReference>
<evidence type="ECO:0000256" key="5">
    <source>
        <dbReference type="SAM" id="MobiDB-lite"/>
    </source>
</evidence>
<reference evidence="7" key="2">
    <citation type="submission" date="2021-08" db="EMBL/GenBank/DDBJ databases">
        <authorList>
            <person name="Tani A."/>
            <person name="Ola A."/>
            <person name="Ogura Y."/>
            <person name="Katsura K."/>
            <person name="Hayashi T."/>
        </authorList>
    </citation>
    <scope>NUCLEOTIDE SEQUENCE</scope>
    <source>
        <strain evidence="7">DSM 17168</strain>
    </source>
</reference>
<organism evidence="7 8">
    <name type="scientific">Methylobacterium isbiliense</name>
    <dbReference type="NCBI Taxonomy" id="315478"/>
    <lineage>
        <taxon>Bacteria</taxon>
        <taxon>Pseudomonadati</taxon>
        <taxon>Pseudomonadota</taxon>
        <taxon>Alphaproteobacteria</taxon>
        <taxon>Hyphomicrobiales</taxon>
        <taxon>Methylobacteriaceae</taxon>
        <taxon>Methylobacterium</taxon>
    </lineage>
</organism>
<dbReference type="InterPro" id="IPR050204">
    <property type="entry name" value="AraC_XylS_family_regulators"/>
</dbReference>
<feature type="compositionally biased region" description="Low complexity" evidence="5">
    <location>
        <begin position="124"/>
        <end position="139"/>
    </location>
</feature>
<dbReference type="PRINTS" id="PR00032">
    <property type="entry name" value="HTHARAC"/>
</dbReference>
<dbReference type="RefSeq" id="WP_353960071.1">
    <property type="nucleotide sequence ID" value="NZ_JAUFPY010000081.1"/>
</dbReference>
<keyword evidence="2" id="KW-0238">DNA-binding</keyword>
<sequence>MPIAPQHRRGPIRVSGGRRPIPTARGAQPEPDQLGRSPDLIIAAARATSGNRACSAAAAVAPPSKGFGPGSLERSRARTPSSPKRRSTAAENAFSSSKARSDRLRCCSSFAPAPGRPWRWRQQPAPCAPLGRAPLAPAGTRPTSPLNRPSLPDRPRAAQQRSRARRATISRTAGGLNRWVRMRDLRERLIVHKRHARYALLAAGGLVYVPGAELGNMDEAYTRYLDYFRSGPYAPYVKECRLAGSAPVCLFHIGQPAGAFPDPPVPMFALQLIVGGKARIDFDMGAGRGSERLRAGQIYLAPPGTPTDYVLDDASEFLVVSVPAASMQSALSETSPGLTDFGRLHAAPFRDVFIEGLCQRVWEEGAEGGPLGTLFADYAVLVLAAALLRLTGRPLPVAPRSQAGLAPWRLRRVAEYVDENLGHDPSLTDLAQAAGLSPWHFARALRRATGTSPIRYLQRCRIERAKALLADTDLATAQIALAVGFKNQDHFARVFRRLAGETPATYRQAMRL</sequence>
<comment type="caution">
    <text evidence="7">The sequence shown here is derived from an EMBL/GenBank/DDBJ whole genome shotgun (WGS) entry which is preliminary data.</text>
</comment>
<dbReference type="InterPro" id="IPR018060">
    <property type="entry name" value="HTH_AraC"/>
</dbReference>
<dbReference type="SMART" id="SM00342">
    <property type="entry name" value="HTH_ARAC"/>
    <property type="match status" value="1"/>
</dbReference>
<feature type="compositionally biased region" description="Polar residues" evidence="5">
    <location>
        <begin position="89"/>
        <end position="98"/>
    </location>
</feature>
<dbReference type="SUPFAM" id="SSF46689">
    <property type="entry name" value="Homeodomain-like"/>
    <property type="match status" value="2"/>
</dbReference>
<feature type="compositionally biased region" description="Basic residues" evidence="5">
    <location>
        <begin position="1"/>
        <end position="11"/>
    </location>
</feature>
<dbReference type="InterPro" id="IPR037923">
    <property type="entry name" value="HTH-like"/>
</dbReference>
<dbReference type="InterPro" id="IPR003313">
    <property type="entry name" value="AraC-bd"/>
</dbReference>
<evidence type="ECO:0000313" key="7">
    <source>
        <dbReference type="EMBL" id="GJE02365.1"/>
    </source>
</evidence>
<dbReference type="InterPro" id="IPR020449">
    <property type="entry name" value="Tscrpt_reg_AraC-type_HTH"/>
</dbReference>
<dbReference type="PROSITE" id="PS01124">
    <property type="entry name" value="HTH_ARAC_FAMILY_2"/>
    <property type="match status" value="1"/>
</dbReference>
<keyword evidence="4" id="KW-0804">Transcription</keyword>
<protein>
    <submittedName>
        <fullName evidence="7">HTH-type transcriptional activator RhaR</fullName>
    </submittedName>
</protein>
<name>A0ABQ4SIN0_9HYPH</name>
<evidence type="ECO:0000313" key="8">
    <source>
        <dbReference type="Proteomes" id="UP001055153"/>
    </source>
</evidence>
<dbReference type="Gene3D" id="1.10.10.60">
    <property type="entry name" value="Homeodomain-like"/>
    <property type="match status" value="2"/>
</dbReference>
<feature type="region of interest" description="Disordered" evidence="5">
    <location>
        <begin position="115"/>
        <end position="170"/>
    </location>
</feature>
<dbReference type="Proteomes" id="UP001055153">
    <property type="component" value="Unassembled WGS sequence"/>
</dbReference>
<dbReference type="Pfam" id="PF02311">
    <property type="entry name" value="AraC_binding"/>
    <property type="match status" value="1"/>
</dbReference>
<evidence type="ECO:0000256" key="4">
    <source>
        <dbReference type="ARBA" id="ARBA00023163"/>
    </source>
</evidence>
<feature type="region of interest" description="Disordered" evidence="5">
    <location>
        <begin position="1"/>
        <end position="38"/>
    </location>
</feature>
<dbReference type="InterPro" id="IPR009057">
    <property type="entry name" value="Homeodomain-like_sf"/>
</dbReference>
<dbReference type="PANTHER" id="PTHR46796:SF14">
    <property type="entry name" value="TRANSCRIPTIONAL REGULATORY PROTEIN"/>
    <property type="match status" value="1"/>
</dbReference>
<dbReference type="Pfam" id="PF12833">
    <property type="entry name" value="HTH_18"/>
    <property type="match status" value="1"/>
</dbReference>
<feature type="region of interest" description="Disordered" evidence="5">
    <location>
        <begin position="58"/>
        <end position="98"/>
    </location>
</feature>
<feature type="domain" description="HTH araC/xylS-type" evidence="6">
    <location>
        <begin position="411"/>
        <end position="509"/>
    </location>
</feature>
<gene>
    <name evidence="7" type="primary">rhaR_3</name>
    <name evidence="7" type="ORF">GMJLKIPL_4312</name>
</gene>
<accession>A0ABQ4SIN0</accession>
<evidence type="ECO:0000256" key="2">
    <source>
        <dbReference type="ARBA" id="ARBA00023125"/>
    </source>
</evidence>